<evidence type="ECO:0000313" key="1">
    <source>
        <dbReference type="EMBL" id="ETO12043.1"/>
    </source>
</evidence>
<keyword evidence="2" id="KW-1185">Reference proteome</keyword>
<gene>
    <name evidence="1" type="ORF">RFI_25333</name>
</gene>
<sequence>MGSSSSKKSDTRSIINDQFGFRKGDPDAFLKPFPKEAVYSKTQLCFIIILKAVEHLQEAFVLLGQLEVNSIATKIGKSKELSELAYLINVKKRHSLHEMGLKDTYNVLKYLFNWVRSVDAMKEKLLKEVDANINEEILHMIGQESNPEFSLNFDRHFEFGDDEPLNLRFSLQIKGTSSHNEDDGFSPSNKFISCL</sequence>
<accession>X6MDE1</accession>
<protein>
    <submittedName>
        <fullName evidence="1">Uncharacterized protein</fullName>
    </submittedName>
</protein>
<dbReference type="Proteomes" id="UP000023152">
    <property type="component" value="Unassembled WGS sequence"/>
</dbReference>
<comment type="caution">
    <text evidence="1">The sequence shown here is derived from an EMBL/GenBank/DDBJ whole genome shotgun (WGS) entry which is preliminary data.</text>
</comment>
<reference evidence="1 2" key="1">
    <citation type="journal article" date="2013" name="Curr. Biol.">
        <title>The Genome of the Foraminiferan Reticulomyxa filosa.</title>
        <authorList>
            <person name="Glockner G."/>
            <person name="Hulsmann N."/>
            <person name="Schleicher M."/>
            <person name="Noegel A.A."/>
            <person name="Eichinger L."/>
            <person name="Gallinger C."/>
            <person name="Pawlowski J."/>
            <person name="Sierra R."/>
            <person name="Euteneuer U."/>
            <person name="Pillet L."/>
            <person name="Moustafa A."/>
            <person name="Platzer M."/>
            <person name="Groth M."/>
            <person name="Szafranski K."/>
            <person name="Schliwa M."/>
        </authorList>
    </citation>
    <scope>NUCLEOTIDE SEQUENCE [LARGE SCALE GENOMIC DNA]</scope>
</reference>
<dbReference type="AlphaFoldDB" id="X6MDE1"/>
<name>X6MDE1_RETFI</name>
<proteinExistence type="predicted"/>
<organism evidence="1 2">
    <name type="scientific">Reticulomyxa filosa</name>
    <dbReference type="NCBI Taxonomy" id="46433"/>
    <lineage>
        <taxon>Eukaryota</taxon>
        <taxon>Sar</taxon>
        <taxon>Rhizaria</taxon>
        <taxon>Retaria</taxon>
        <taxon>Foraminifera</taxon>
        <taxon>Monothalamids</taxon>
        <taxon>Reticulomyxidae</taxon>
        <taxon>Reticulomyxa</taxon>
    </lineage>
</organism>
<evidence type="ECO:0000313" key="2">
    <source>
        <dbReference type="Proteomes" id="UP000023152"/>
    </source>
</evidence>
<dbReference type="EMBL" id="ASPP01021793">
    <property type="protein sequence ID" value="ETO12043.1"/>
    <property type="molecule type" value="Genomic_DNA"/>
</dbReference>